<gene>
    <name evidence="1" type="ORF">JAAARDRAFT_125538</name>
</gene>
<sequence>GLRIAQVHAIFQLPPQFGSFPHPLVYVECFTLFHAPDPATGMIILTQSTRNHHQNTVVISVDRIIRSCHLMGKSTGNIDPRRTTNNTLEVASQFYFNRYISVDLFSVL</sequence>
<dbReference type="InParanoid" id="A0A067Q1J5"/>
<dbReference type="OrthoDB" id="3239669at2759"/>
<dbReference type="AlphaFoldDB" id="A0A067Q1J5"/>
<evidence type="ECO:0000313" key="1">
    <source>
        <dbReference type="EMBL" id="KDQ60020.1"/>
    </source>
</evidence>
<evidence type="ECO:0000313" key="2">
    <source>
        <dbReference type="Proteomes" id="UP000027265"/>
    </source>
</evidence>
<dbReference type="HOGENOM" id="CLU_155374_0_0_1"/>
<accession>A0A067Q1J5</accession>
<reference evidence="2" key="1">
    <citation type="journal article" date="2014" name="Proc. Natl. Acad. Sci. U.S.A.">
        <title>Extensive sampling of basidiomycete genomes demonstrates inadequacy of the white-rot/brown-rot paradigm for wood decay fungi.</title>
        <authorList>
            <person name="Riley R."/>
            <person name="Salamov A.A."/>
            <person name="Brown D.W."/>
            <person name="Nagy L.G."/>
            <person name="Floudas D."/>
            <person name="Held B.W."/>
            <person name="Levasseur A."/>
            <person name="Lombard V."/>
            <person name="Morin E."/>
            <person name="Otillar R."/>
            <person name="Lindquist E.A."/>
            <person name="Sun H."/>
            <person name="LaButti K.M."/>
            <person name="Schmutz J."/>
            <person name="Jabbour D."/>
            <person name="Luo H."/>
            <person name="Baker S.E."/>
            <person name="Pisabarro A.G."/>
            <person name="Walton J.D."/>
            <person name="Blanchette R.A."/>
            <person name="Henrissat B."/>
            <person name="Martin F."/>
            <person name="Cullen D."/>
            <person name="Hibbett D.S."/>
            <person name="Grigoriev I.V."/>
        </authorList>
    </citation>
    <scope>NUCLEOTIDE SEQUENCE [LARGE SCALE GENOMIC DNA]</scope>
    <source>
        <strain evidence="2">MUCL 33604</strain>
    </source>
</reference>
<dbReference type="Proteomes" id="UP000027265">
    <property type="component" value="Unassembled WGS sequence"/>
</dbReference>
<keyword evidence="2" id="KW-1185">Reference proteome</keyword>
<proteinExistence type="predicted"/>
<protein>
    <submittedName>
        <fullName evidence="1">Uncharacterized protein</fullName>
    </submittedName>
</protein>
<organism evidence="1 2">
    <name type="scientific">Jaapia argillacea MUCL 33604</name>
    <dbReference type="NCBI Taxonomy" id="933084"/>
    <lineage>
        <taxon>Eukaryota</taxon>
        <taxon>Fungi</taxon>
        <taxon>Dikarya</taxon>
        <taxon>Basidiomycota</taxon>
        <taxon>Agaricomycotina</taxon>
        <taxon>Agaricomycetes</taxon>
        <taxon>Agaricomycetidae</taxon>
        <taxon>Jaapiales</taxon>
        <taxon>Jaapiaceae</taxon>
        <taxon>Jaapia</taxon>
    </lineage>
</organism>
<feature type="non-terminal residue" evidence="1">
    <location>
        <position position="1"/>
    </location>
</feature>
<name>A0A067Q1J5_9AGAM</name>
<dbReference type="EMBL" id="KL197714">
    <property type="protein sequence ID" value="KDQ60020.1"/>
    <property type="molecule type" value="Genomic_DNA"/>
</dbReference>